<evidence type="ECO:0000313" key="2">
    <source>
        <dbReference type="Proteomes" id="UP001652583"/>
    </source>
</evidence>
<evidence type="ECO:0000313" key="3">
    <source>
        <dbReference type="RefSeq" id="XP_053058608.1"/>
    </source>
</evidence>
<dbReference type="Proteomes" id="UP001652583">
    <property type="component" value="Chromosome A1"/>
</dbReference>
<sequence>MNHVSSRDRAPRENPLRVYVPAEARAGPEGPGASGRWCRGRCPSWVARLLRPALGIRRTFPPRPGGSGSRARSRDIQGQDPTCPCRAGARNSCVSPRAPAAVPPRFPAVSTVALADNEFGVTRDPPGATIPDPYTSGQWAFSEERASAVGAEASGSAEGLQGGRATRSRCEGSPAASASAPVCPATCTGCPAAPAGPRRLRSRLPRAACRRALGRSREVHGIAVSQVDRIPCSHLHGNPARFQFVDASRLSQWSCRESDVCQEDNNSRNHNSTENDNSGGFSEFLRRQSICVRPPCQLHANNMLSPSLLQPLASKNALHQCRCSLSP</sequence>
<gene>
    <name evidence="3" type="primary">LOC128311689</name>
</gene>
<feature type="compositionally biased region" description="Low complexity" evidence="1">
    <location>
        <begin position="150"/>
        <end position="159"/>
    </location>
</feature>
<proteinExistence type="predicted"/>
<dbReference type="GeneID" id="128311689"/>
<feature type="compositionally biased region" description="Basic and acidic residues" evidence="1">
    <location>
        <begin position="1"/>
        <end position="15"/>
    </location>
</feature>
<feature type="region of interest" description="Disordered" evidence="1">
    <location>
        <begin position="150"/>
        <end position="181"/>
    </location>
</feature>
<protein>
    <submittedName>
        <fullName evidence="3">Uncharacterized protein LOC128311689</fullName>
    </submittedName>
</protein>
<accession>A0ABM3NGQ4</accession>
<name>A0ABM3NGQ4_ACIJB</name>
<feature type="region of interest" description="Disordered" evidence="1">
    <location>
        <begin position="57"/>
        <end position="82"/>
    </location>
</feature>
<dbReference type="RefSeq" id="XP_053058608.1">
    <property type="nucleotide sequence ID" value="XM_053202633.1"/>
</dbReference>
<feature type="region of interest" description="Disordered" evidence="1">
    <location>
        <begin position="1"/>
        <end position="35"/>
    </location>
</feature>
<reference evidence="3" key="1">
    <citation type="submission" date="2025-08" db="UniProtKB">
        <authorList>
            <consortium name="RefSeq"/>
        </authorList>
    </citation>
    <scope>IDENTIFICATION</scope>
    <source>
        <tissue evidence="3">Blood</tissue>
    </source>
</reference>
<keyword evidence="2" id="KW-1185">Reference proteome</keyword>
<organism evidence="2 3">
    <name type="scientific">Acinonyx jubatus</name>
    <name type="common">Cheetah</name>
    <dbReference type="NCBI Taxonomy" id="32536"/>
    <lineage>
        <taxon>Eukaryota</taxon>
        <taxon>Metazoa</taxon>
        <taxon>Chordata</taxon>
        <taxon>Craniata</taxon>
        <taxon>Vertebrata</taxon>
        <taxon>Euteleostomi</taxon>
        <taxon>Mammalia</taxon>
        <taxon>Eutheria</taxon>
        <taxon>Laurasiatheria</taxon>
        <taxon>Carnivora</taxon>
        <taxon>Feliformia</taxon>
        <taxon>Felidae</taxon>
        <taxon>Felinae</taxon>
        <taxon>Acinonyx</taxon>
    </lineage>
</organism>
<evidence type="ECO:0000256" key="1">
    <source>
        <dbReference type="SAM" id="MobiDB-lite"/>
    </source>
</evidence>